<feature type="domain" description="Response regulatory" evidence="16">
    <location>
        <begin position="300"/>
        <end position="418"/>
    </location>
</feature>
<feature type="transmembrane region" description="Helical" evidence="15">
    <location>
        <begin position="87"/>
        <end position="107"/>
    </location>
</feature>
<reference evidence="18" key="1">
    <citation type="submission" date="2020-04" db="EMBL/GenBank/DDBJ databases">
        <title>A desert anoxygenic phototrophic bacterium fixes CO2 using RubisCO under aerobic conditions.</title>
        <authorList>
            <person name="Tang K."/>
        </authorList>
    </citation>
    <scope>NUCLEOTIDE SEQUENCE [LARGE SCALE GENOMIC DNA]</scope>
    <source>
        <strain evidence="18">MIMtkB3</strain>
    </source>
</reference>
<evidence type="ECO:0000313" key="19">
    <source>
        <dbReference type="Proteomes" id="UP000501891"/>
    </source>
</evidence>
<dbReference type="InterPro" id="IPR001789">
    <property type="entry name" value="Sig_transdc_resp-reg_receiver"/>
</dbReference>
<organism evidence="18 19">
    <name type="scientific">Aerophototrophica crusticola</name>
    <dbReference type="NCBI Taxonomy" id="1709002"/>
    <lineage>
        <taxon>Bacteria</taxon>
        <taxon>Pseudomonadati</taxon>
        <taxon>Pseudomonadota</taxon>
        <taxon>Alphaproteobacteria</taxon>
        <taxon>Rhodospirillales</taxon>
        <taxon>Rhodospirillaceae</taxon>
        <taxon>Aerophototrophica</taxon>
    </lineage>
</organism>
<feature type="domain" description="HPt" evidence="17">
    <location>
        <begin position="456"/>
        <end position="555"/>
    </location>
</feature>
<dbReference type="Gene3D" id="1.20.120.160">
    <property type="entry name" value="HPT domain"/>
    <property type="match status" value="1"/>
</dbReference>
<dbReference type="InterPro" id="IPR011006">
    <property type="entry name" value="CheY-like_superfamily"/>
</dbReference>
<dbReference type="SMART" id="SM00388">
    <property type="entry name" value="HisKA"/>
    <property type="match status" value="1"/>
</dbReference>
<keyword evidence="9 15" id="KW-1133">Transmembrane helix</keyword>
<evidence type="ECO:0000256" key="1">
    <source>
        <dbReference type="ARBA" id="ARBA00000085"/>
    </source>
</evidence>
<dbReference type="SMART" id="SM00448">
    <property type="entry name" value="REC"/>
    <property type="match status" value="1"/>
</dbReference>
<feature type="transmembrane region" description="Helical" evidence="15">
    <location>
        <begin position="137"/>
        <end position="155"/>
    </location>
</feature>
<evidence type="ECO:0000256" key="4">
    <source>
        <dbReference type="ARBA" id="ARBA00022475"/>
    </source>
</evidence>
<feature type="transmembrane region" description="Helical" evidence="15">
    <location>
        <begin position="113"/>
        <end position="130"/>
    </location>
</feature>
<sequence length="555" mass="56832">MTIFHPAPLKSEDRGFAATAGPTGPEAARLWRTLAVGGLGSLLLIGLDVGLAPDGPALAGLLAVRVLAVLVALGVARLALSRGLESAGLPLALWQGLLVAGHVLAFSLWSETLPGHLMAILLLMLVYLLAPNRPPVALALGSLLTVGHFAIYWLCPAPEPFPHAGVVLAVAALNLTGFMLLAARQGREPAPAATAPPAEPAPAVPATVEAPAVAGPDLRALAHDLRTPLNGLLGFAQLLAGTPLSAEQASHLEQIRVSAERLRRLLDERLSPAATKAPPKRPLSLATFPAPAATPARPLSVLVVEDDDVSRLLARTLLERDGHRVTEALDGQQAVEKAAAGGFDLVLMDIRLPVLSGTAAARRIRALPDPVRAAVPIIAVTGNASGADQAKHGDAGMDGTLQKPLERESLRAVLAGVAAKSPSPAPAAPGQPAAPAEPDPGVLDSSVLDGHREILGPVRVAHVVDSFLLTAPVTVAAVEAALAAGDLKTLGRAAHKLGSGALTVGLPALARLCRETEAKADGGEREIALERAAKIAPAYAAGTRALDQYKAKLGT</sequence>
<dbReference type="GO" id="GO:0000155">
    <property type="term" value="F:phosphorelay sensor kinase activity"/>
    <property type="evidence" value="ECO:0007669"/>
    <property type="project" value="InterPro"/>
</dbReference>
<name>A0A858R855_9PROT</name>
<dbReference type="KEGG" id="acru:HHL28_11165"/>
<evidence type="ECO:0000313" key="18">
    <source>
        <dbReference type="EMBL" id="QJE73571.1"/>
    </source>
</evidence>
<feature type="modified residue" description="4-aspartylphosphate" evidence="13">
    <location>
        <position position="349"/>
    </location>
</feature>
<feature type="transmembrane region" description="Helical" evidence="15">
    <location>
        <begin position="161"/>
        <end position="183"/>
    </location>
</feature>
<feature type="transmembrane region" description="Helical" evidence="15">
    <location>
        <begin position="34"/>
        <end position="52"/>
    </location>
</feature>
<dbReference type="SUPFAM" id="SSF47384">
    <property type="entry name" value="Homodimeric domain of signal transducing histidine kinase"/>
    <property type="match status" value="1"/>
</dbReference>
<evidence type="ECO:0000256" key="3">
    <source>
        <dbReference type="ARBA" id="ARBA00012438"/>
    </source>
</evidence>
<evidence type="ECO:0000256" key="2">
    <source>
        <dbReference type="ARBA" id="ARBA00004651"/>
    </source>
</evidence>
<comment type="catalytic activity">
    <reaction evidence="1">
        <text>ATP + protein L-histidine = ADP + protein N-phospho-L-histidine.</text>
        <dbReference type="EC" id="2.7.13.3"/>
    </reaction>
</comment>
<dbReference type="CDD" id="cd17546">
    <property type="entry name" value="REC_hyHK_CKI1_RcsC-like"/>
    <property type="match status" value="1"/>
</dbReference>
<keyword evidence="11 15" id="KW-0472">Membrane</keyword>
<dbReference type="SUPFAM" id="SSF52172">
    <property type="entry name" value="CheY-like"/>
    <property type="match status" value="1"/>
</dbReference>
<dbReference type="PANTHER" id="PTHR45339:SF1">
    <property type="entry name" value="HYBRID SIGNAL TRANSDUCTION HISTIDINE KINASE J"/>
    <property type="match status" value="1"/>
</dbReference>
<keyword evidence="19" id="KW-1185">Reference proteome</keyword>
<gene>
    <name evidence="18" type="ORF">HHL28_11165</name>
</gene>
<dbReference type="GO" id="GO:0005524">
    <property type="term" value="F:ATP binding"/>
    <property type="evidence" value="ECO:0007669"/>
    <property type="project" value="UniProtKB-KW"/>
</dbReference>
<evidence type="ECO:0000256" key="10">
    <source>
        <dbReference type="ARBA" id="ARBA00023012"/>
    </source>
</evidence>
<evidence type="ECO:0000256" key="15">
    <source>
        <dbReference type="SAM" id="Phobius"/>
    </source>
</evidence>
<dbReference type="AlphaFoldDB" id="A0A858R855"/>
<dbReference type="PANTHER" id="PTHR45339">
    <property type="entry name" value="HYBRID SIGNAL TRANSDUCTION HISTIDINE KINASE J"/>
    <property type="match status" value="1"/>
</dbReference>
<keyword evidence="5 13" id="KW-0597">Phosphoprotein</keyword>
<dbReference type="EC" id="2.7.13.3" evidence="3"/>
<dbReference type="InterPro" id="IPR003661">
    <property type="entry name" value="HisK_dim/P_dom"/>
</dbReference>
<accession>A0A858R855</accession>
<evidence type="ECO:0000256" key="5">
    <source>
        <dbReference type="ARBA" id="ARBA00022553"/>
    </source>
</evidence>
<keyword evidence="10" id="KW-0902">Two-component regulatory system</keyword>
<dbReference type="InterPro" id="IPR036641">
    <property type="entry name" value="HPT_dom_sf"/>
</dbReference>
<dbReference type="GO" id="GO:0005886">
    <property type="term" value="C:plasma membrane"/>
    <property type="evidence" value="ECO:0007669"/>
    <property type="project" value="UniProtKB-SubCell"/>
</dbReference>
<feature type="compositionally biased region" description="Low complexity" evidence="14">
    <location>
        <begin position="430"/>
        <end position="440"/>
    </location>
</feature>
<evidence type="ECO:0000256" key="9">
    <source>
        <dbReference type="ARBA" id="ARBA00022989"/>
    </source>
</evidence>
<feature type="modified residue" description="Phosphohistidine" evidence="12">
    <location>
        <position position="495"/>
    </location>
</feature>
<dbReference type="Pfam" id="PF00072">
    <property type="entry name" value="Response_reg"/>
    <property type="match status" value="1"/>
</dbReference>
<evidence type="ECO:0000256" key="12">
    <source>
        <dbReference type="PROSITE-ProRule" id="PRU00110"/>
    </source>
</evidence>
<dbReference type="PROSITE" id="PS50110">
    <property type="entry name" value="RESPONSE_REGULATORY"/>
    <property type="match status" value="1"/>
</dbReference>
<evidence type="ECO:0000256" key="8">
    <source>
        <dbReference type="ARBA" id="ARBA00022840"/>
    </source>
</evidence>
<comment type="subcellular location">
    <subcellularLocation>
        <location evidence="2">Cell membrane</location>
        <topology evidence="2">Multi-pass membrane protein</topology>
    </subcellularLocation>
</comment>
<evidence type="ECO:0000256" key="14">
    <source>
        <dbReference type="SAM" id="MobiDB-lite"/>
    </source>
</evidence>
<keyword evidence="7" id="KW-0547">Nucleotide-binding</keyword>
<dbReference type="CDD" id="cd00082">
    <property type="entry name" value="HisKA"/>
    <property type="match status" value="1"/>
</dbReference>
<evidence type="ECO:0000256" key="6">
    <source>
        <dbReference type="ARBA" id="ARBA00022692"/>
    </source>
</evidence>
<evidence type="ECO:0000256" key="11">
    <source>
        <dbReference type="ARBA" id="ARBA00023136"/>
    </source>
</evidence>
<dbReference type="Gene3D" id="1.10.287.130">
    <property type="match status" value="1"/>
</dbReference>
<dbReference type="Pfam" id="PF01627">
    <property type="entry name" value="Hpt"/>
    <property type="match status" value="1"/>
</dbReference>
<feature type="transmembrane region" description="Helical" evidence="15">
    <location>
        <begin position="58"/>
        <end position="80"/>
    </location>
</feature>
<dbReference type="Gene3D" id="3.40.50.2300">
    <property type="match status" value="1"/>
</dbReference>
<evidence type="ECO:0000256" key="7">
    <source>
        <dbReference type="ARBA" id="ARBA00022741"/>
    </source>
</evidence>
<proteinExistence type="predicted"/>
<keyword evidence="8" id="KW-0067">ATP-binding</keyword>
<evidence type="ECO:0000256" key="13">
    <source>
        <dbReference type="PROSITE-ProRule" id="PRU00169"/>
    </source>
</evidence>
<evidence type="ECO:0000259" key="17">
    <source>
        <dbReference type="PROSITE" id="PS50894"/>
    </source>
</evidence>
<keyword evidence="4" id="KW-1003">Cell membrane</keyword>
<dbReference type="EMBL" id="CP051775">
    <property type="protein sequence ID" value="QJE73571.1"/>
    <property type="molecule type" value="Genomic_DNA"/>
</dbReference>
<dbReference type="InterPro" id="IPR008207">
    <property type="entry name" value="Sig_transdc_His_kin_Hpt_dom"/>
</dbReference>
<keyword evidence="6 15" id="KW-0812">Transmembrane</keyword>
<dbReference type="InterPro" id="IPR036097">
    <property type="entry name" value="HisK_dim/P_sf"/>
</dbReference>
<evidence type="ECO:0000259" key="16">
    <source>
        <dbReference type="PROSITE" id="PS50110"/>
    </source>
</evidence>
<dbReference type="Pfam" id="PF00512">
    <property type="entry name" value="HisKA"/>
    <property type="match status" value="1"/>
</dbReference>
<dbReference type="PROSITE" id="PS50894">
    <property type="entry name" value="HPT"/>
    <property type="match status" value="1"/>
</dbReference>
<protein>
    <recommendedName>
        <fullName evidence="3">histidine kinase</fullName>
        <ecNumber evidence="3">2.7.13.3</ecNumber>
    </recommendedName>
</protein>
<dbReference type="Proteomes" id="UP000501891">
    <property type="component" value="Chromosome"/>
</dbReference>
<dbReference type="SUPFAM" id="SSF47226">
    <property type="entry name" value="Histidine-containing phosphotransfer domain, HPT domain"/>
    <property type="match status" value="1"/>
</dbReference>
<feature type="region of interest" description="Disordered" evidence="14">
    <location>
        <begin position="420"/>
        <end position="447"/>
    </location>
</feature>